<dbReference type="Proteomes" id="UP000319383">
    <property type="component" value="Chromosome"/>
</dbReference>
<organism evidence="2 3">
    <name type="scientific">Symmachiella dynata</name>
    <dbReference type="NCBI Taxonomy" id="2527995"/>
    <lineage>
        <taxon>Bacteria</taxon>
        <taxon>Pseudomonadati</taxon>
        <taxon>Planctomycetota</taxon>
        <taxon>Planctomycetia</taxon>
        <taxon>Planctomycetales</taxon>
        <taxon>Planctomycetaceae</taxon>
        <taxon>Symmachiella</taxon>
    </lineage>
</organism>
<dbReference type="RefSeq" id="WP_145377404.1">
    <property type="nucleotide sequence ID" value="NZ_CP036276.1"/>
</dbReference>
<dbReference type="AlphaFoldDB" id="A0A517ZRM1"/>
<dbReference type="KEGG" id="sdyn:Mal52_35530"/>
<evidence type="ECO:0000313" key="2">
    <source>
        <dbReference type="EMBL" id="QDU45065.1"/>
    </source>
</evidence>
<name>A0A517ZRM1_9PLAN</name>
<feature type="transmembrane region" description="Helical" evidence="1">
    <location>
        <begin position="12"/>
        <end position="33"/>
    </location>
</feature>
<gene>
    <name evidence="2" type="ORF">Mal52_35530</name>
</gene>
<sequence>MLETFQELAPSMQIGLILLVLVACAYLLLPLVIKATLKHNADPSLDIFDPEITPIPQAAVEFFESTAREMEQVGFSIVEYVLVPDLVPDAIAVVMLFVNPMEQDQAIAAVIWGFTEQEDAKKISVRNDHVEFSTEFDDGSEIGTTNNTVEGAFAPVSHKTLLQFSDIKRPSRLYRVHQRAVEELAAGKKKRRLPPTEQLVEQLKQDLIKEFYDQIATGFLYLDSTQQYYLPTFKGAYLICWKQMWPITSVRRALRRRRATRLLREWDIDFSGIGSPMSSSDA</sequence>
<keyword evidence="1" id="KW-1133">Transmembrane helix</keyword>
<reference evidence="2 3" key="1">
    <citation type="submission" date="2019-02" db="EMBL/GenBank/DDBJ databases">
        <title>Deep-cultivation of Planctomycetes and their phenomic and genomic characterization uncovers novel biology.</title>
        <authorList>
            <person name="Wiegand S."/>
            <person name="Jogler M."/>
            <person name="Boedeker C."/>
            <person name="Pinto D."/>
            <person name="Vollmers J."/>
            <person name="Rivas-Marin E."/>
            <person name="Kohn T."/>
            <person name="Peeters S.H."/>
            <person name="Heuer A."/>
            <person name="Rast P."/>
            <person name="Oberbeckmann S."/>
            <person name="Bunk B."/>
            <person name="Jeske O."/>
            <person name="Meyerdierks A."/>
            <person name="Storesund J.E."/>
            <person name="Kallscheuer N."/>
            <person name="Luecker S."/>
            <person name="Lage O.M."/>
            <person name="Pohl T."/>
            <person name="Merkel B.J."/>
            <person name="Hornburger P."/>
            <person name="Mueller R.-W."/>
            <person name="Bruemmer F."/>
            <person name="Labrenz M."/>
            <person name="Spormann A.M."/>
            <person name="Op den Camp H."/>
            <person name="Overmann J."/>
            <person name="Amann R."/>
            <person name="Jetten M.S.M."/>
            <person name="Mascher T."/>
            <person name="Medema M.H."/>
            <person name="Devos D.P."/>
            <person name="Kaster A.-K."/>
            <person name="Ovreas L."/>
            <person name="Rohde M."/>
            <person name="Galperin M.Y."/>
            <person name="Jogler C."/>
        </authorList>
    </citation>
    <scope>NUCLEOTIDE SEQUENCE [LARGE SCALE GENOMIC DNA]</scope>
    <source>
        <strain evidence="2 3">Mal52</strain>
    </source>
</reference>
<keyword evidence="3" id="KW-1185">Reference proteome</keyword>
<evidence type="ECO:0000313" key="3">
    <source>
        <dbReference type="Proteomes" id="UP000319383"/>
    </source>
</evidence>
<keyword evidence="1" id="KW-0472">Membrane</keyword>
<protein>
    <submittedName>
        <fullName evidence="2">Uncharacterized protein</fullName>
    </submittedName>
</protein>
<evidence type="ECO:0000256" key="1">
    <source>
        <dbReference type="SAM" id="Phobius"/>
    </source>
</evidence>
<accession>A0A517ZRM1</accession>
<keyword evidence="1" id="KW-0812">Transmembrane</keyword>
<proteinExistence type="predicted"/>
<dbReference type="EMBL" id="CP036276">
    <property type="protein sequence ID" value="QDU45065.1"/>
    <property type="molecule type" value="Genomic_DNA"/>
</dbReference>